<dbReference type="SUPFAM" id="SSF50978">
    <property type="entry name" value="WD40 repeat-like"/>
    <property type="match status" value="1"/>
</dbReference>
<dbReference type="PANTHER" id="PTHR11227">
    <property type="entry name" value="WD-REPEAT PROTEIN INTERACTING WITH PHOSPHOINOSIDES WIPI -RELATED"/>
    <property type="match status" value="1"/>
</dbReference>
<gene>
    <name evidence="5" type="primary">SUVC16G1810</name>
    <name evidence="5" type="ORF">SUVC_16G1810</name>
</gene>
<dbReference type="InterPro" id="IPR015943">
    <property type="entry name" value="WD40/YVTN_repeat-like_dom_sf"/>
</dbReference>
<organism evidence="5 6">
    <name type="scientific">Saccharomyces uvarum</name>
    <name type="common">Yeast</name>
    <name type="synonym">Saccharomyces bayanus var. uvarum</name>
    <dbReference type="NCBI Taxonomy" id="230603"/>
    <lineage>
        <taxon>Eukaryota</taxon>
        <taxon>Fungi</taxon>
        <taxon>Dikarya</taxon>
        <taxon>Ascomycota</taxon>
        <taxon>Saccharomycotina</taxon>
        <taxon>Saccharomycetes</taxon>
        <taxon>Saccharomycetales</taxon>
        <taxon>Saccharomycetaceae</taxon>
        <taxon>Saccharomyces</taxon>
    </lineage>
</organism>
<accession>A0AA35JBA2</accession>
<dbReference type="SMART" id="SM00320">
    <property type="entry name" value="WD40"/>
    <property type="match status" value="3"/>
</dbReference>
<keyword evidence="1" id="KW-0853">WD repeat</keyword>
<evidence type="ECO:0000256" key="2">
    <source>
        <dbReference type="ARBA" id="ARBA00022737"/>
    </source>
</evidence>
<evidence type="ECO:0000256" key="1">
    <source>
        <dbReference type="ARBA" id="ARBA00022574"/>
    </source>
</evidence>
<evidence type="ECO:0000313" key="6">
    <source>
        <dbReference type="Proteomes" id="UP001162090"/>
    </source>
</evidence>
<dbReference type="Gene3D" id="2.130.10.10">
    <property type="entry name" value="YVTN repeat-like/Quinoprotein amine dehydrogenase"/>
    <property type="match status" value="1"/>
</dbReference>
<feature type="region of interest" description="Disordered" evidence="4">
    <location>
        <begin position="62"/>
        <end position="86"/>
    </location>
</feature>
<sequence>MKVLQFNQDATCCVVAASSHQISIYNCDPFGKCFEIDTKNSKRKNGNDSDIITNSESRNNEESILISNGSRDNGDAEEEEEDNDDNALVSGNILKEGEFVIEMLFSTSLIAIADRGQGLNKGKKLKIVNTKRKSTICEIVFPHEIIDVVMNRKRMCVLLESDQIFIYDISCMKPLETIDLWEDHYKRSQASSCINTSNTGALDGDSANLNRTASNLLSNTTQKGPSSSNASVRSRRNSLRSRIRPRMVLSNDDRSILCFTAYSSPKKNKPNSEVLHDVVIYDTLNVTPINYLNTVHKGNVACLAVSHDGRLLATASDKGTIIRVFHTGVDSDYTSSRSLFKEFRRGTRLCNLYQLVFDKSMTMIGCVGDTDTIHLFKIDEVSNSLAGDTIGSGQWNEEEEILAANSNPSVGSPKETSITKPRLADYFSKKIKSSIPNQNLSRNFAHISVSESNRNCLGFPDEFPNQVYVASDDGTFSIYSIPSRPGECVLTKNNKFM</sequence>
<evidence type="ECO:0000256" key="3">
    <source>
        <dbReference type="ARBA" id="ARBA00025740"/>
    </source>
</evidence>
<evidence type="ECO:0000313" key="5">
    <source>
        <dbReference type="EMBL" id="CAI4052979.1"/>
    </source>
</evidence>
<feature type="region of interest" description="Disordered" evidence="4">
    <location>
        <begin position="217"/>
        <end position="239"/>
    </location>
</feature>
<proteinExistence type="inferred from homology"/>
<keyword evidence="2" id="KW-0677">Repeat</keyword>
<reference evidence="5" key="1">
    <citation type="submission" date="2022-10" db="EMBL/GenBank/DDBJ databases">
        <authorList>
            <person name="Byrne P K."/>
        </authorList>
    </citation>
    <scope>NUCLEOTIDE SEQUENCE</scope>
    <source>
        <strain evidence="5">CBS7001</strain>
    </source>
</reference>
<dbReference type="GO" id="GO:0005737">
    <property type="term" value="C:cytoplasm"/>
    <property type="evidence" value="ECO:0007669"/>
    <property type="project" value="UniProtKB-ARBA"/>
</dbReference>
<evidence type="ECO:0000256" key="4">
    <source>
        <dbReference type="SAM" id="MobiDB-lite"/>
    </source>
</evidence>
<evidence type="ECO:0008006" key="7">
    <source>
        <dbReference type="Google" id="ProtNLM"/>
    </source>
</evidence>
<dbReference type="AlphaFoldDB" id="A0AA35JBA2"/>
<dbReference type="Proteomes" id="UP001162090">
    <property type="component" value="Chromosome 16"/>
</dbReference>
<dbReference type="InterPro" id="IPR036322">
    <property type="entry name" value="WD40_repeat_dom_sf"/>
</dbReference>
<protein>
    <recommendedName>
        <fullName evidence="7">Autophagy-related protein 21</fullName>
    </recommendedName>
</protein>
<name>A0AA35JBA2_SACUV</name>
<comment type="similarity">
    <text evidence="3">Belongs to the WD repeat PROPPIN family.</text>
</comment>
<dbReference type="Pfam" id="PF21032">
    <property type="entry name" value="PROPPIN"/>
    <property type="match status" value="1"/>
</dbReference>
<dbReference type="InterPro" id="IPR048720">
    <property type="entry name" value="PROPPIN"/>
</dbReference>
<dbReference type="InterPro" id="IPR001680">
    <property type="entry name" value="WD40_rpt"/>
</dbReference>
<feature type="compositionally biased region" description="Acidic residues" evidence="4">
    <location>
        <begin position="75"/>
        <end position="85"/>
    </location>
</feature>
<dbReference type="EMBL" id="OX365927">
    <property type="protein sequence ID" value="CAI4052979.1"/>
    <property type="molecule type" value="Genomic_DNA"/>
</dbReference>